<dbReference type="PRINTS" id="PR00463">
    <property type="entry name" value="EP450I"/>
</dbReference>
<dbReference type="STRING" id="329046.A0A1Y2CWK9"/>
<dbReference type="GO" id="GO:0020037">
    <property type="term" value="F:heme binding"/>
    <property type="evidence" value="ECO:0007669"/>
    <property type="project" value="InterPro"/>
</dbReference>
<comment type="similarity">
    <text evidence="1">Belongs to the cytochrome P450 family.</text>
</comment>
<dbReference type="GO" id="GO:0004497">
    <property type="term" value="F:monooxygenase activity"/>
    <property type="evidence" value="ECO:0007669"/>
    <property type="project" value="InterPro"/>
</dbReference>
<dbReference type="GO" id="GO:0005506">
    <property type="term" value="F:iron ion binding"/>
    <property type="evidence" value="ECO:0007669"/>
    <property type="project" value="InterPro"/>
</dbReference>
<dbReference type="SUPFAM" id="SSF48264">
    <property type="entry name" value="Cytochrome P450"/>
    <property type="match status" value="1"/>
</dbReference>
<keyword evidence="2" id="KW-0408">Iron</keyword>
<dbReference type="Proteomes" id="UP000193642">
    <property type="component" value="Unassembled WGS sequence"/>
</dbReference>
<feature type="non-terminal residue" evidence="3">
    <location>
        <position position="1"/>
    </location>
</feature>
<proteinExistence type="inferred from homology"/>
<evidence type="ECO:0000256" key="2">
    <source>
        <dbReference type="PIRSR" id="PIRSR602401-1"/>
    </source>
</evidence>
<evidence type="ECO:0000313" key="4">
    <source>
        <dbReference type="Proteomes" id="UP000193642"/>
    </source>
</evidence>
<dbReference type="GO" id="GO:0016705">
    <property type="term" value="F:oxidoreductase activity, acting on paired donors, with incorporation or reduction of molecular oxygen"/>
    <property type="evidence" value="ECO:0007669"/>
    <property type="project" value="InterPro"/>
</dbReference>
<dbReference type="OrthoDB" id="1470350at2759"/>
<dbReference type="PRINTS" id="PR00385">
    <property type="entry name" value="P450"/>
</dbReference>
<dbReference type="InterPro" id="IPR050121">
    <property type="entry name" value="Cytochrome_P450_monoxygenase"/>
</dbReference>
<dbReference type="InterPro" id="IPR001128">
    <property type="entry name" value="Cyt_P450"/>
</dbReference>
<dbReference type="Gene3D" id="1.10.630.10">
    <property type="entry name" value="Cytochrome P450"/>
    <property type="match status" value="1"/>
</dbReference>
<comment type="caution">
    <text evidence="3">The sequence shown here is derived from an EMBL/GenBank/DDBJ whole genome shotgun (WGS) entry which is preliminary data.</text>
</comment>
<feature type="binding site" description="axial binding residue" evidence="2">
    <location>
        <position position="405"/>
    </location>
    <ligand>
        <name>heme</name>
        <dbReference type="ChEBI" id="CHEBI:30413"/>
    </ligand>
    <ligandPart>
        <name>Fe</name>
        <dbReference type="ChEBI" id="CHEBI:18248"/>
    </ligandPart>
</feature>
<dbReference type="Pfam" id="PF00067">
    <property type="entry name" value="p450"/>
    <property type="match status" value="1"/>
</dbReference>
<dbReference type="AlphaFoldDB" id="A0A1Y2CWK9"/>
<keyword evidence="2" id="KW-0349">Heme</keyword>
<gene>
    <name evidence="3" type="ORF">BCR33DRAFT_646016</name>
</gene>
<evidence type="ECO:0000256" key="1">
    <source>
        <dbReference type="ARBA" id="ARBA00010617"/>
    </source>
</evidence>
<sequence length="428" mass="47808">GHLADLIGAEPLSHQRKWIAELGPIVRFHRILNEPAVLVASPSALRHILATNAQNYSKDVQLFKIIGAVLGPGLLTVSGDVHSRQRHIIAPSFRHKNLIHLIPTFIASARELRAAFLENLSDAPNQTMEINVLEEMSKPTLDIIGRAGFGYEFNAVSNSEATSALYAHFSAVTDLFPFVKYFVRAEWETHLNVVQSKKALEKACREMVEARLKESLSGDGENDVGDLLSVFLKANREIKDVQSRLSDEELGAQVLTFLLAGHETTSVALTWTLDFLSKNPEIQVKLREELKLDMAHSDADPSLDLITSSGNYLDAVFKESLRLATPAPMTMRKCLNDDVLDGFKIPKGTTISISPDIMHKLPDIWGPDVLDFKPERWLDIGKQEEDDPRRTFGSFMPFMLGPRNCIGAKFATYEYKAILAVLVRNFEF</sequence>
<comment type="cofactor">
    <cofactor evidence="2">
        <name>heme</name>
        <dbReference type="ChEBI" id="CHEBI:30413"/>
    </cofactor>
</comment>
<name>A0A1Y2CWK9_9FUNG</name>
<protein>
    <submittedName>
        <fullName evidence="3">Cytochrome P450</fullName>
    </submittedName>
</protein>
<evidence type="ECO:0000313" key="3">
    <source>
        <dbReference type="EMBL" id="ORY51408.1"/>
    </source>
</evidence>
<organism evidence="3 4">
    <name type="scientific">Rhizoclosmatium globosum</name>
    <dbReference type="NCBI Taxonomy" id="329046"/>
    <lineage>
        <taxon>Eukaryota</taxon>
        <taxon>Fungi</taxon>
        <taxon>Fungi incertae sedis</taxon>
        <taxon>Chytridiomycota</taxon>
        <taxon>Chytridiomycota incertae sedis</taxon>
        <taxon>Chytridiomycetes</taxon>
        <taxon>Chytridiales</taxon>
        <taxon>Chytriomycetaceae</taxon>
        <taxon>Rhizoclosmatium</taxon>
    </lineage>
</organism>
<accession>A0A1Y2CWK9</accession>
<dbReference type="PANTHER" id="PTHR24305">
    <property type="entry name" value="CYTOCHROME P450"/>
    <property type="match status" value="1"/>
</dbReference>
<dbReference type="PANTHER" id="PTHR24305:SF166">
    <property type="entry name" value="CYTOCHROME P450 12A4, MITOCHONDRIAL-RELATED"/>
    <property type="match status" value="1"/>
</dbReference>
<feature type="non-terminal residue" evidence="3">
    <location>
        <position position="428"/>
    </location>
</feature>
<keyword evidence="4" id="KW-1185">Reference proteome</keyword>
<dbReference type="EMBL" id="MCGO01000005">
    <property type="protein sequence ID" value="ORY51408.1"/>
    <property type="molecule type" value="Genomic_DNA"/>
</dbReference>
<keyword evidence="2" id="KW-0479">Metal-binding</keyword>
<reference evidence="3 4" key="1">
    <citation type="submission" date="2016-07" db="EMBL/GenBank/DDBJ databases">
        <title>Pervasive Adenine N6-methylation of Active Genes in Fungi.</title>
        <authorList>
            <consortium name="DOE Joint Genome Institute"/>
            <person name="Mondo S.J."/>
            <person name="Dannebaum R.O."/>
            <person name="Kuo R.C."/>
            <person name="Labutti K."/>
            <person name="Haridas S."/>
            <person name="Kuo A."/>
            <person name="Salamov A."/>
            <person name="Ahrendt S.R."/>
            <person name="Lipzen A."/>
            <person name="Sullivan W."/>
            <person name="Andreopoulos W.B."/>
            <person name="Clum A."/>
            <person name="Lindquist E."/>
            <person name="Daum C."/>
            <person name="Ramamoorthy G.K."/>
            <person name="Gryganskyi A."/>
            <person name="Culley D."/>
            <person name="Magnuson J.K."/>
            <person name="James T.Y."/>
            <person name="O'Malley M.A."/>
            <person name="Stajich J.E."/>
            <person name="Spatafora J.W."/>
            <person name="Visel A."/>
            <person name="Grigoriev I.V."/>
        </authorList>
    </citation>
    <scope>NUCLEOTIDE SEQUENCE [LARGE SCALE GENOMIC DNA]</scope>
    <source>
        <strain evidence="3 4">JEL800</strain>
    </source>
</reference>
<dbReference type="InterPro" id="IPR002401">
    <property type="entry name" value="Cyt_P450_E_grp-I"/>
</dbReference>
<dbReference type="InterPro" id="IPR036396">
    <property type="entry name" value="Cyt_P450_sf"/>
</dbReference>